<feature type="transmembrane region" description="Helical" evidence="8">
    <location>
        <begin position="266"/>
        <end position="286"/>
    </location>
</feature>
<keyword evidence="2 8" id="KW-1003">Cell membrane</keyword>
<keyword evidence="7 8" id="KW-0807">Transducer</keyword>
<comment type="caution">
    <text evidence="9">The sequence shown here is derived from an EMBL/GenBank/DDBJ whole genome shotgun (WGS) entry which is preliminary data.</text>
</comment>
<feature type="transmembrane region" description="Helical" evidence="8">
    <location>
        <begin position="40"/>
        <end position="64"/>
    </location>
</feature>
<dbReference type="GO" id="GO:0043025">
    <property type="term" value="C:neuronal cell body"/>
    <property type="evidence" value="ECO:0007669"/>
    <property type="project" value="TreeGrafter"/>
</dbReference>
<dbReference type="PANTHER" id="PTHR21143">
    <property type="entry name" value="INVERTEBRATE GUSTATORY RECEPTOR"/>
    <property type="match status" value="1"/>
</dbReference>
<dbReference type="Proteomes" id="UP001314205">
    <property type="component" value="Unassembled WGS sequence"/>
</dbReference>
<dbReference type="GO" id="GO:0030425">
    <property type="term" value="C:dendrite"/>
    <property type="evidence" value="ECO:0007669"/>
    <property type="project" value="TreeGrafter"/>
</dbReference>
<evidence type="ECO:0000313" key="10">
    <source>
        <dbReference type="Proteomes" id="UP001314205"/>
    </source>
</evidence>
<feature type="transmembrane region" description="Helical" evidence="8">
    <location>
        <begin position="306"/>
        <end position="328"/>
    </location>
</feature>
<dbReference type="PANTHER" id="PTHR21143:SF133">
    <property type="entry name" value="GUSTATORY AND PHEROMONE RECEPTOR 32A-RELATED"/>
    <property type="match status" value="1"/>
</dbReference>
<keyword evidence="4 8" id="KW-1133">Transmembrane helix</keyword>
<dbReference type="GO" id="GO:0007635">
    <property type="term" value="P:chemosensory behavior"/>
    <property type="evidence" value="ECO:0007669"/>
    <property type="project" value="TreeGrafter"/>
</dbReference>
<sequence>MKRYKNIIEAWYLVNYIKSIMGARVLYVKNTIGDDIERRLSYFGLFFFLIWYILYFYCTCISYMEEQTVLRILYDTKLKQYGDYVENIISLHYVLYVMWKVPFDLSGSTVKIQELIDIDKTIESMCEPIDYTRSAFITLLTFTLQLGLSATKMMTLWLILSNFEVAMPFSKMYQIVFVEILVLNVASCYCFYLISIRARYIIVNKVLKKIKNKKSLEQHIFVHETRQGNIQRALQVQEKYVCEKIKTCAKTHSLLYHSTESANKKFGFALAFTMFLCLITIILYLFYLMEATASGLFHNVPRYCEFLAFVFWQIIVAIGVVYVIVYFCELTTAEAKATAIVTHQIINNNFSPVVTSEAMQLSLQLLHQVPVFTARGLYKLDYLIILEGARSVVTFLVMLIQFVTDPPSAL</sequence>
<name>A0AAV1M8I6_9NEOP</name>
<dbReference type="GO" id="GO:0008049">
    <property type="term" value="P:male courtship behavior"/>
    <property type="evidence" value="ECO:0007669"/>
    <property type="project" value="TreeGrafter"/>
</dbReference>
<evidence type="ECO:0000256" key="3">
    <source>
        <dbReference type="ARBA" id="ARBA00022692"/>
    </source>
</evidence>
<accession>A0AAV1M8I6</accession>
<gene>
    <name evidence="9" type="ORF">PARMNEM_LOCUS22294</name>
</gene>
<dbReference type="AlphaFoldDB" id="A0AAV1M8I6"/>
<feature type="transmembrane region" description="Helical" evidence="8">
    <location>
        <begin position="12"/>
        <end position="28"/>
    </location>
</feature>
<evidence type="ECO:0000256" key="5">
    <source>
        <dbReference type="ARBA" id="ARBA00023136"/>
    </source>
</evidence>
<evidence type="ECO:0000256" key="4">
    <source>
        <dbReference type="ARBA" id="ARBA00022989"/>
    </source>
</evidence>
<proteinExistence type="inferred from homology"/>
<evidence type="ECO:0000313" key="9">
    <source>
        <dbReference type="EMBL" id="CAK1604010.1"/>
    </source>
</evidence>
<evidence type="ECO:0000256" key="7">
    <source>
        <dbReference type="ARBA" id="ARBA00023224"/>
    </source>
</evidence>
<dbReference type="InterPro" id="IPR013604">
    <property type="entry name" value="7TM_chemorcpt"/>
</dbReference>
<keyword evidence="5 8" id="KW-0472">Membrane</keyword>
<evidence type="ECO:0000256" key="2">
    <source>
        <dbReference type="ARBA" id="ARBA00022475"/>
    </source>
</evidence>
<dbReference type="EMBL" id="CAVLGL010000159">
    <property type="protein sequence ID" value="CAK1604010.1"/>
    <property type="molecule type" value="Genomic_DNA"/>
</dbReference>
<protein>
    <recommendedName>
        <fullName evidence="8">Gustatory receptor</fullName>
    </recommendedName>
</protein>
<feature type="transmembrane region" description="Helical" evidence="8">
    <location>
        <begin position="135"/>
        <end position="160"/>
    </location>
</feature>
<evidence type="ECO:0000256" key="1">
    <source>
        <dbReference type="ARBA" id="ARBA00004651"/>
    </source>
</evidence>
<feature type="transmembrane region" description="Helical" evidence="8">
    <location>
        <begin position="382"/>
        <end position="403"/>
    </location>
</feature>
<reference evidence="9 10" key="1">
    <citation type="submission" date="2023-11" db="EMBL/GenBank/DDBJ databases">
        <authorList>
            <person name="Hedman E."/>
            <person name="Englund M."/>
            <person name="Stromberg M."/>
            <person name="Nyberg Akerstrom W."/>
            <person name="Nylinder S."/>
            <person name="Jareborg N."/>
            <person name="Kallberg Y."/>
            <person name="Kronander E."/>
        </authorList>
    </citation>
    <scope>NUCLEOTIDE SEQUENCE [LARGE SCALE GENOMIC DNA]</scope>
</reference>
<evidence type="ECO:0000256" key="6">
    <source>
        <dbReference type="ARBA" id="ARBA00023170"/>
    </source>
</evidence>
<evidence type="ECO:0000256" key="8">
    <source>
        <dbReference type="RuleBase" id="RU363108"/>
    </source>
</evidence>
<comment type="function">
    <text evidence="8">Gustatory receptor which mediates acceptance or avoidance behavior, depending on its substrates.</text>
</comment>
<feature type="transmembrane region" description="Helical" evidence="8">
    <location>
        <begin position="172"/>
        <end position="194"/>
    </location>
</feature>
<dbReference type="GO" id="GO:0007165">
    <property type="term" value="P:signal transduction"/>
    <property type="evidence" value="ECO:0007669"/>
    <property type="project" value="UniProtKB-KW"/>
</dbReference>
<dbReference type="Pfam" id="PF08395">
    <property type="entry name" value="7tm_7"/>
    <property type="match status" value="1"/>
</dbReference>
<keyword evidence="3 8" id="KW-0812">Transmembrane</keyword>
<keyword evidence="6 8" id="KW-0675">Receptor</keyword>
<comment type="subcellular location">
    <subcellularLocation>
        <location evidence="1 8">Cell membrane</location>
        <topology evidence="1 8">Multi-pass membrane protein</topology>
    </subcellularLocation>
</comment>
<dbReference type="GO" id="GO:0030424">
    <property type="term" value="C:axon"/>
    <property type="evidence" value="ECO:0007669"/>
    <property type="project" value="TreeGrafter"/>
</dbReference>
<comment type="similarity">
    <text evidence="8">Belongs to the insect chemoreceptor superfamily. Gustatory receptor (GR) family.</text>
</comment>
<dbReference type="GO" id="GO:0050909">
    <property type="term" value="P:sensory perception of taste"/>
    <property type="evidence" value="ECO:0007669"/>
    <property type="project" value="InterPro"/>
</dbReference>
<dbReference type="GO" id="GO:0005886">
    <property type="term" value="C:plasma membrane"/>
    <property type="evidence" value="ECO:0007669"/>
    <property type="project" value="UniProtKB-SubCell"/>
</dbReference>
<keyword evidence="10" id="KW-1185">Reference proteome</keyword>
<organism evidence="9 10">
    <name type="scientific">Parnassius mnemosyne</name>
    <name type="common">clouded apollo</name>
    <dbReference type="NCBI Taxonomy" id="213953"/>
    <lineage>
        <taxon>Eukaryota</taxon>
        <taxon>Metazoa</taxon>
        <taxon>Ecdysozoa</taxon>
        <taxon>Arthropoda</taxon>
        <taxon>Hexapoda</taxon>
        <taxon>Insecta</taxon>
        <taxon>Pterygota</taxon>
        <taxon>Neoptera</taxon>
        <taxon>Endopterygota</taxon>
        <taxon>Lepidoptera</taxon>
        <taxon>Glossata</taxon>
        <taxon>Ditrysia</taxon>
        <taxon>Papilionoidea</taxon>
        <taxon>Papilionidae</taxon>
        <taxon>Parnassiinae</taxon>
        <taxon>Parnassini</taxon>
        <taxon>Parnassius</taxon>
        <taxon>Driopa</taxon>
    </lineage>
</organism>